<evidence type="ECO:0000259" key="1">
    <source>
        <dbReference type="Pfam" id="PF00535"/>
    </source>
</evidence>
<proteinExistence type="predicted"/>
<protein>
    <recommendedName>
        <fullName evidence="1">Glycosyltransferase 2-like domain-containing protein</fullName>
    </recommendedName>
</protein>
<gene>
    <name evidence="2" type="ORF">CARN2_4266</name>
</gene>
<feature type="domain" description="Glycosyltransferase 2-like" evidence="1">
    <location>
        <begin position="19"/>
        <end position="113"/>
    </location>
</feature>
<sequence>MLEEKSMTSTQADDDVLVSVVIPAHNAAATLAETLHSVLAQSYRHIEIVVVDDGSTDGTWDLLQSFGPAVRAIHQANAGLAAARNAGVAAASGTCIALHDADDLCEPECIAAQRRGLDALPQFARAAPISASSTAVGPSSPRTAPAITPAAMRASAGCARVTRKPPRLASTWTSRTRHCWCITARSMPNSHWVISFTRPR</sequence>
<dbReference type="Pfam" id="PF00535">
    <property type="entry name" value="Glycos_transf_2"/>
    <property type="match status" value="1"/>
</dbReference>
<organism evidence="2">
    <name type="scientific">mine drainage metagenome</name>
    <dbReference type="NCBI Taxonomy" id="410659"/>
    <lineage>
        <taxon>unclassified sequences</taxon>
        <taxon>metagenomes</taxon>
        <taxon>ecological metagenomes</taxon>
    </lineage>
</organism>
<dbReference type="SUPFAM" id="SSF53448">
    <property type="entry name" value="Nucleotide-diphospho-sugar transferases"/>
    <property type="match status" value="1"/>
</dbReference>
<dbReference type="PANTHER" id="PTHR43685:SF12">
    <property type="entry name" value="GLYCOSYL TRANSFERASE FAMILY 2"/>
    <property type="match status" value="1"/>
</dbReference>
<dbReference type="EMBL" id="CABM01000061">
    <property type="protein sequence ID" value="CBH98784.1"/>
    <property type="molecule type" value="Genomic_DNA"/>
</dbReference>
<reference evidence="2" key="1">
    <citation type="submission" date="2009-10" db="EMBL/GenBank/DDBJ databases">
        <title>Diversity of trophic interactions inside an arsenic-rich microbial ecosystem.</title>
        <authorList>
            <person name="Bertin P.N."/>
            <person name="Heinrich-Salmeron A."/>
            <person name="Pelletier E."/>
            <person name="Goulhen-Chollet F."/>
            <person name="Arsene-Ploetze F."/>
            <person name="Gallien S."/>
            <person name="Calteau A."/>
            <person name="Vallenet D."/>
            <person name="Casiot C."/>
            <person name="Chane-Woon-Ming B."/>
            <person name="Giloteaux L."/>
            <person name="Barakat M."/>
            <person name="Bonnefoy V."/>
            <person name="Bruneel O."/>
            <person name="Chandler M."/>
            <person name="Cleiss J."/>
            <person name="Duran R."/>
            <person name="Elbaz-Poulichet F."/>
            <person name="Fonknechten N."/>
            <person name="Lauga B."/>
            <person name="Mornico D."/>
            <person name="Ortet P."/>
            <person name="Schaeffer C."/>
            <person name="Siguier P."/>
            <person name="Alexander Thil Smith A."/>
            <person name="Van Dorsselaer A."/>
            <person name="Weissenbach J."/>
            <person name="Medigue C."/>
            <person name="Le Paslier D."/>
        </authorList>
    </citation>
    <scope>NUCLEOTIDE SEQUENCE</scope>
</reference>
<dbReference type="InterPro" id="IPR050834">
    <property type="entry name" value="Glycosyltransf_2"/>
</dbReference>
<name>E6PV27_9ZZZZ</name>
<comment type="caution">
    <text evidence="2">The sequence shown here is derived from an EMBL/GenBank/DDBJ whole genome shotgun (WGS) entry which is preliminary data.</text>
</comment>
<accession>E6PV27</accession>
<dbReference type="InterPro" id="IPR029044">
    <property type="entry name" value="Nucleotide-diphossugar_trans"/>
</dbReference>
<evidence type="ECO:0000313" key="2">
    <source>
        <dbReference type="EMBL" id="CBH98784.1"/>
    </source>
</evidence>
<dbReference type="CDD" id="cd00761">
    <property type="entry name" value="Glyco_tranf_GTA_type"/>
    <property type="match status" value="1"/>
</dbReference>
<dbReference type="Gene3D" id="3.90.550.10">
    <property type="entry name" value="Spore Coat Polysaccharide Biosynthesis Protein SpsA, Chain A"/>
    <property type="match status" value="1"/>
</dbReference>
<dbReference type="InterPro" id="IPR001173">
    <property type="entry name" value="Glyco_trans_2-like"/>
</dbReference>
<dbReference type="PANTHER" id="PTHR43685">
    <property type="entry name" value="GLYCOSYLTRANSFERASE"/>
    <property type="match status" value="1"/>
</dbReference>
<dbReference type="AlphaFoldDB" id="E6PV27"/>